<proteinExistence type="predicted"/>
<dbReference type="PANTHER" id="PTHR32170">
    <property type="entry name" value="PROTEASOME ACTIVATOR COMPLEX SUBUNIT 4"/>
    <property type="match status" value="1"/>
</dbReference>
<evidence type="ECO:0000313" key="2">
    <source>
        <dbReference type="WBParaSite" id="maker-uti_cns_0000988-snap-gene-1.9-mRNA-1"/>
    </source>
</evidence>
<dbReference type="GO" id="GO:0005634">
    <property type="term" value="C:nucleus"/>
    <property type="evidence" value="ECO:0007669"/>
    <property type="project" value="TreeGrafter"/>
</dbReference>
<dbReference type="SUPFAM" id="SSF48371">
    <property type="entry name" value="ARM repeat"/>
    <property type="match status" value="1"/>
</dbReference>
<dbReference type="Proteomes" id="UP000095280">
    <property type="component" value="Unplaced"/>
</dbReference>
<dbReference type="InterPro" id="IPR035309">
    <property type="entry name" value="PSME4"/>
</dbReference>
<sequence>RLLLQFGKWRYPSRMEALLNDLLNQRQLAGPFADSESIRSSRRACLCHCLDCLGDSAAKAFLAALNESPVESAAFKTLIWALANHLSVLRKPLPRLVCGSIGPLCRALQSVKTDDDKIKSCLQHLPAVLVLAKDSGLLAESLSAALSDTTRWQGRRAALNLLQGLAYHNAFQLDPGKLRALVLDRLSDPTVEVRECASQALGGLMACGLCEWTDELLHQMGRMTQSKDPVVK</sequence>
<accession>A0A1I8ILX3</accession>
<evidence type="ECO:0000313" key="1">
    <source>
        <dbReference type="Proteomes" id="UP000095280"/>
    </source>
</evidence>
<dbReference type="GO" id="GO:0016504">
    <property type="term" value="F:peptidase activator activity"/>
    <property type="evidence" value="ECO:0007669"/>
    <property type="project" value="InterPro"/>
</dbReference>
<name>A0A1I8ILX3_9PLAT</name>
<dbReference type="InterPro" id="IPR011989">
    <property type="entry name" value="ARM-like"/>
</dbReference>
<organism evidence="1 3">
    <name type="scientific">Macrostomum lignano</name>
    <dbReference type="NCBI Taxonomy" id="282301"/>
    <lineage>
        <taxon>Eukaryota</taxon>
        <taxon>Metazoa</taxon>
        <taxon>Spiralia</taxon>
        <taxon>Lophotrochozoa</taxon>
        <taxon>Platyhelminthes</taxon>
        <taxon>Rhabditophora</taxon>
        <taxon>Macrostomorpha</taxon>
        <taxon>Macrostomida</taxon>
        <taxon>Macrostomidae</taxon>
        <taxon>Macrostomum</taxon>
    </lineage>
</organism>
<dbReference type="GO" id="GO:0070628">
    <property type="term" value="F:proteasome binding"/>
    <property type="evidence" value="ECO:0007669"/>
    <property type="project" value="InterPro"/>
</dbReference>
<evidence type="ECO:0000313" key="3">
    <source>
        <dbReference type="WBParaSite" id="maker-uti_cns_0013941-snap-gene-0.2-mRNA-1"/>
    </source>
</evidence>
<dbReference type="PANTHER" id="PTHR32170:SF3">
    <property type="entry name" value="PROTEASOME ACTIVATOR COMPLEX SUBUNIT 4"/>
    <property type="match status" value="1"/>
</dbReference>
<dbReference type="Gene3D" id="1.25.10.10">
    <property type="entry name" value="Leucine-rich Repeat Variant"/>
    <property type="match status" value="1"/>
</dbReference>
<dbReference type="WBParaSite" id="maker-uti_cns_0013941-snap-gene-0.2-mRNA-1">
    <property type="protein sequence ID" value="maker-uti_cns_0013941-snap-gene-0.2-mRNA-1"/>
    <property type="gene ID" value="maker-uti_cns_0013941-snap-gene-0.2"/>
</dbReference>
<dbReference type="GO" id="GO:0010499">
    <property type="term" value="P:proteasomal ubiquitin-independent protein catabolic process"/>
    <property type="evidence" value="ECO:0007669"/>
    <property type="project" value="TreeGrafter"/>
</dbReference>
<dbReference type="InterPro" id="IPR016024">
    <property type="entry name" value="ARM-type_fold"/>
</dbReference>
<dbReference type="GO" id="GO:0005829">
    <property type="term" value="C:cytosol"/>
    <property type="evidence" value="ECO:0007669"/>
    <property type="project" value="TreeGrafter"/>
</dbReference>
<keyword evidence="1" id="KW-1185">Reference proteome</keyword>
<reference evidence="2 3" key="1">
    <citation type="submission" date="2016-11" db="UniProtKB">
        <authorList>
            <consortium name="WormBaseParasite"/>
        </authorList>
    </citation>
    <scope>IDENTIFICATION</scope>
</reference>
<dbReference type="WBParaSite" id="maker-uti_cns_0000988-snap-gene-1.9-mRNA-1">
    <property type="protein sequence ID" value="maker-uti_cns_0000988-snap-gene-1.9-mRNA-1"/>
    <property type="gene ID" value="maker-uti_cns_0000988-snap-gene-1.9"/>
</dbReference>
<protein>
    <submittedName>
        <fullName evidence="2 3">TOG domain-containing protein</fullName>
    </submittedName>
</protein>
<dbReference type="AlphaFoldDB" id="A0A1I8ILX3"/>